<evidence type="ECO:0000256" key="1">
    <source>
        <dbReference type="ARBA" id="ARBA00007637"/>
    </source>
</evidence>
<dbReference type="InterPro" id="IPR001509">
    <property type="entry name" value="Epimerase_deHydtase"/>
</dbReference>
<dbReference type="InterPro" id="IPR036291">
    <property type="entry name" value="NAD(P)-bd_dom_sf"/>
</dbReference>
<reference evidence="3 4" key="1">
    <citation type="submission" date="2019-03" db="EMBL/GenBank/DDBJ databases">
        <title>Genomic Encyclopedia of Type Strains, Phase IV (KMG-IV): sequencing the most valuable type-strain genomes for metagenomic binning, comparative biology and taxonomic classification.</title>
        <authorList>
            <person name="Goeker M."/>
        </authorList>
    </citation>
    <scope>NUCLEOTIDE SEQUENCE [LARGE SCALE GENOMIC DNA]</scope>
    <source>
        <strain evidence="3 4">DSM 102940</strain>
    </source>
</reference>
<protein>
    <submittedName>
        <fullName evidence="3">UDP-glucose 4-epimerase</fullName>
    </submittedName>
</protein>
<accession>A0A4R2KFM0</accession>
<dbReference type="Gene3D" id="3.40.50.720">
    <property type="entry name" value="NAD(P)-binding Rossmann-like Domain"/>
    <property type="match status" value="1"/>
</dbReference>
<proteinExistence type="inferred from homology"/>
<sequence length="313" mass="35558">MSKKALVTGCAGFIGSHLCENLLDRGYQVIGIDCFTDYYDRNLKVKNLYACIGNDDFFFIENDLREVKLYDYLKDIDFIFHQAGQPGVRGSWGNEFDVYTKNNILATQYLLEHVKNHPIKKMVYASSSSIYGNIKELPMREGDLPKPFSPYGVSKLAAENLCNLYHENYGVPVISLRYFTVYGPRQRPEMAISLFIQKILKGETISIYGDGNQGRDFTYIDDIVCANILVAKSSLEGETFNVGSGHPIKVIDLIGILENIIGKKANIKFIEKQKGDVRDTYADISEIQNRLDFKPTFSIEEGLRNQVEYMKNT</sequence>
<comment type="caution">
    <text evidence="3">The sequence shown here is derived from an EMBL/GenBank/DDBJ whole genome shotgun (WGS) entry which is preliminary data.</text>
</comment>
<evidence type="ECO:0000313" key="3">
    <source>
        <dbReference type="EMBL" id="TCO71027.1"/>
    </source>
</evidence>
<dbReference type="SUPFAM" id="SSF51735">
    <property type="entry name" value="NAD(P)-binding Rossmann-fold domains"/>
    <property type="match status" value="1"/>
</dbReference>
<gene>
    <name evidence="3" type="ORF">EV214_12315</name>
</gene>
<dbReference type="Pfam" id="PF01370">
    <property type="entry name" value="Epimerase"/>
    <property type="match status" value="1"/>
</dbReference>
<dbReference type="Proteomes" id="UP000294919">
    <property type="component" value="Unassembled WGS sequence"/>
</dbReference>
<name>A0A4R2KFM0_9FIRM</name>
<comment type="similarity">
    <text evidence="1">Belongs to the NAD(P)-dependent epimerase/dehydratase family.</text>
</comment>
<dbReference type="Gene3D" id="3.90.25.10">
    <property type="entry name" value="UDP-galactose 4-epimerase, domain 1"/>
    <property type="match status" value="1"/>
</dbReference>
<dbReference type="OrthoDB" id="142826at2"/>
<organism evidence="3 4">
    <name type="scientific">Marinisporobacter balticus</name>
    <dbReference type="NCBI Taxonomy" id="2018667"/>
    <lineage>
        <taxon>Bacteria</taxon>
        <taxon>Bacillati</taxon>
        <taxon>Bacillota</taxon>
        <taxon>Clostridia</taxon>
        <taxon>Peptostreptococcales</taxon>
        <taxon>Thermotaleaceae</taxon>
        <taxon>Marinisporobacter</taxon>
    </lineage>
</organism>
<evidence type="ECO:0000313" key="4">
    <source>
        <dbReference type="Proteomes" id="UP000294919"/>
    </source>
</evidence>
<dbReference type="PANTHER" id="PTHR43000">
    <property type="entry name" value="DTDP-D-GLUCOSE 4,6-DEHYDRATASE-RELATED"/>
    <property type="match status" value="1"/>
</dbReference>
<feature type="domain" description="NAD-dependent epimerase/dehydratase" evidence="2">
    <location>
        <begin position="5"/>
        <end position="243"/>
    </location>
</feature>
<keyword evidence="4" id="KW-1185">Reference proteome</keyword>
<dbReference type="RefSeq" id="WP_132246765.1">
    <property type="nucleotide sequence ID" value="NZ_SLWV01000023.1"/>
</dbReference>
<dbReference type="PRINTS" id="PR01713">
    <property type="entry name" value="NUCEPIMERASE"/>
</dbReference>
<evidence type="ECO:0000259" key="2">
    <source>
        <dbReference type="Pfam" id="PF01370"/>
    </source>
</evidence>
<dbReference type="AlphaFoldDB" id="A0A4R2KFM0"/>
<dbReference type="EMBL" id="SLWV01000023">
    <property type="protein sequence ID" value="TCO71027.1"/>
    <property type="molecule type" value="Genomic_DNA"/>
</dbReference>